<organism evidence="1">
    <name type="scientific">Lyngbya confervoides BDU141951</name>
    <dbReference type="NCBI Taxonomy" id="1574623"/>
    <lineage>
        <taxon>Bacteria</taxon>
        <taxon>Bacillati</taxon>
        <taxon>Cyanobacteriota</taxon>
        <taxon>Cyanophyceae</taxon>
        <taxon>Oscillatoriophycideae</taxon>
        <taxon>Oscillatoriales</taxon>
        <taxon>Microcoleaceae</taxon>
        <taxon>Lyngbya</taxon>
    </lineage>
</organism>
<dbReference type="EMBL" id="JTHE02000003">
    <property type="protein sequence ID" value="NEV70020.1"/>
    <property type="molecule type" value="Genomic_DNA"/>
</dbReference>
<protein>
    <submittedName>
        <fullName evidence="1">Nuclear transport factor 2 family protein</fullName>
    </submittedName>
</protein>
<evidence type="ECO:0000313" key="1">
    <source>
        <dbReference type="EMBL" id="NEV70020.1"/>
    </source>
</evidence>
<reference evidence="1" key="3">
    <citation type="submission" date="2020-02" db="EMBL/GenBank/DDBJ databases">
        <authorList>
            <person name="Sarangi A.N."/>
            <person name="Ghosh S."/>
            <person name="Mukherjee M."/>
            <person name="Tripathy S."/>
        </authorList>
    </citation>
    <scope>NUCLEOTIDE SEQUENCE</scope>
    <source>
        <strain evidence="1">BDU141951</strain>
    </source>
</reference>
<dbReference type="InterPro" id="IPR032710">
    <property type="entry name" value="NTF2-like_dom_sf"/>
</dbReference>
<gene>
    <name evidence="1" type="ORF">QQ91_023280</name>
</gene>
<reference evidence="1" key="2">
    <citation type="journal article" date="2015" name="Genome Announc.">
        <title>Draft Genome Sequence of Filamentous Marine Cyanobacterium Lyngbya confervoides Strain BDU141951.</title>
        <authorList>
            <person name="Chandrababunaidu M.M."/>
            <person name="Sen D."/>
            <person name="Tripathy S."/>
        </authorList>
    </citation>
    <scope>NUCLEOTIDE SEQUENCE</scope>
    <source>
        <strain evidence="1">BDU141951</strain>
    </source>
</reference>
<reference evidence="1" key="1">
    <citation type="submission" date="2014-11" db="EMBL/GenBank/DDBJ databases">
        <authorList>
            <person name="Malar M.C."/>
            <person name="Sen D."/>
            <person name="Tripathy S."/>
        </authorList>
    </citation>
    <scope>NUCLEOTIDE SEQUENCE</scope>
    <source>
        <strain evidence="1">BDU141951</strain>
    </source>
</reference>
<dbReference type="Pfam" id="PF12680">
    <property type="entry name" value="SnoaL_2"/>
    <property type="match status" value="1"/>
</dbReference>
<dbReference type="Gene3D" id="3.10.450.50">
    <property type="match status" value="1"/>
</dbReference>
<dbReference type="SUPFAM" id="SSF54427">
    <property type="entry name" value="NTF2-like"/>
    <property type="match status" value="1"/>
</dbReference>
<sequence length="137" mass="15159">MTLTQTHSNSTQVSALQAEPLVERYFTSFNAGDFDATAALFAADGTLNPPFESPIVGNAAIARYLKAEAEGMQAYPESLEVEKLDAGCRRVVVKGRVKAIVFKVNVAWIFEINENEQIYFVRVKLLASMQELLTLRS</sequence>
<comment type="caution">
    <text evidence="1">The sequence shown here is derived from an EMBL/GenBank/DDBJ whole genome shotgun (WGS) entry which is preliminary data.</text>
</comment>
<name>A0A0C1Y7T1_9CYAN</name>
<proteinExistence type="predicted"/>
<dbReference type="InterPro" id="IPR037401">
    <property type="entry name" value="SnoaL-like"/>
</dbReference>
<dbReference type="AlphaFoldDB" id="A0A0C1Y7T1"/>
<accession>A0A0C1Y7T1</accession>